<accession>A0A7J7IZI9</accession>
<sequence>MVALLLPVTNTRMLSFEIGIYWIQHILIIAIPFFLLYQGGPYVAEPLKDMMWPVMSLGILYFIYWIPVQLLCILTEVNLNNMVCPAISDPFYGRGYRLWAMGHCGICILGFGKLYTCISLQVIHIIVNCVFIYSVESLILCFGAHFAILRTNLLSHFSCLITCLKAREDVLFGI</sequence>
<organism evidence="2 3">
    <name type="scientific">Bugula neritina</name>
    <name type="common">Brown bryozoan</name>
    <name type="synonym">Sertularia neritina</name>
    <dbReference type="NCBI Taxonomy" id="10212"/>
    <lineage>
        <taxon>Eukaryota</taxon>
        <taxon>Metazoa</taxon>
        <taxon>Spiralia</taxon>
        <taxon>Lophotrochozoa</taxon>
        <taxon>Bryozoa</taxon>
        <taxon>Gymnolaemata</taxon>
        <taxon>Cheilostomatida</taxon>
        <taxon>Flustrina</taxon>
        <taxon>Buguloidea</taxon>
        <taxon>Bugulidae</taxon>
        <taxon>Bugula</taxon>
    </lineage>
</organism>
<dbReference type="PANTHER" id="PTHR20948:SF2">
    <property type="entry name" value="TRANSMEMBRANE PROTEIN 164"/>
    <property type="match status" value="1"/>
</dbReference>
<gene>
    <name evidence="2" type="ORF">EB796_022389</name>
</gene>
<keyword evidence="1" id="KW-0472">Membrane</keyword>
<dbReference type="AlphaFoldDB" id="A0A7J7IZI9"/>
<dbReference type="OrthoDB" id="17328at2759"/>
<evidence type="ECO:0000256" key="1">
    <source>
        <dbReference type="SAM" id="Phobius"/>
    </source>
</evidence>
<dbReference type="Proteomes" id="UP000593567">
    <property type="component" value="Unassembled WGS sequence"/>
</dbReference>
<keyword evidence="1" id="KW-0812">Transmembrane</keyword>
<reference evidence="2" key="1">
    <citation type="submission" date="2020-06" db="EMBL/GenBank/DDBJ databases">
        <title>Draft genome of Bugula neritina, a colonial animal packing powerful symbionts and potential medicines.</title>
        <authorList>
            <person name="Rayko M."/>
        </authorList>
    </citation>
    <scope>NUCLEOTIDE SEQUENCE [LARGE SCALE GENOMIC DNA]</scope>
    <source>
        <strain evidence="2">Kwan_BN1</strain>
    </source>
</reference>
<dbReference type="PANTHER" id="PTHR20948">
    <property type="entry name" value="TRANSMEMBRANE PROTEIN 164"/>
    <property type="match status" value="1"/>
</dbReference>
<comment type="caution">
    <text evidence="2">The sequence shown here is derived from an EMBL/GenBank/DDBJ whole genome shotgun (WGS) entry which is preliminary data.</text>
</comment>
<dbReference type="EMBL" id="VXIV02003241">
    <property type="protein sequence ID" value="KAF6019300.1"/>
    <property type="molecule type" value="Genomic_DNA"/>
</dbReference>
<feature type="transmembrane region" description="Helical" evidence="1">
    <location>
        <begin position="125"/>
        <end position="148"/>
    </location>
</feature>
<evidence type="ECO:0000313" key="3">
    <source>
        <dbReference type="Proteomes" id="UP000593567"/>
    </source>
</evidence>
<feature type="transmembrane region" description="Helical" evidence="1">
    <location>
        <begin position="58"/>
        <end position="79"/>
    </location>
</feature>
<keyword evidence="3" id="KW-1185">Reference proteome</keyword>
<name>A0A7J7IZI9_BUGNE</name>
<dbReference type="Pfam" id="PF14808">
    <property type="entry name" value="TMEM164"/>
    <property type="match status" value="1"/>
</dbReference>
<proteinExistence type="predicted"/>
<keyword evidence="1" id="KW-1133">Transmembrane helix</keyword>
<dbReference type="InterPro" id="IPR026508">
    <property type="entry name" value="TMEM164"/>
</dbReference>
<protein>
    <submittedName>
        <fullName evidence="2">TMEM164</fullName>
    </submittedName>
</protein>
<feature type="transmembrane region" description="Helical" evidence="1">
    <location>
        <begin position="99"/>
        <end position="118"/>
    </location>
</feature>
<feature type="transmembrane region" description="Helical" evidence="1">
    <location>
        <begin position="20"/>
        <end position="37"/>
    </location>
</feature>
<evidence type="ECO:0000313" key="2">
    <source>
        <dbReference type="EMBL" id="KAF6019300.1"/>
    </source>
</evidence>